<gene>
    <name evidence="8 10" type="primary">dapF</name>
    <name evidence="10" type="ORF">PFY00_04250</name>
</gene>
<dbReference type="PROSITE" id="PS01326">
    <property type="entry name" value="DAP_EPIMERASE"/>
    <property type="match status" value="1"/>
</dbReference>
<evidence type="ECO:0000313" key="11">
    <source>
        <dbReference type="Proteomes" id="UP001210720"/>
    </source>
</evidence>
<comment type="caution">
    <text evidence="8">Lacks conserved residue(s) required for the propagation of feature annotation.</text>
</comment>
<evidence type="ECO:0000256" key="8">
    <source>
        <dbReference type="HAMAP-Rule" id="MF_00197"/>
    </source>
</evidence>
<feature type="binding site" evidence="8">
    <location>
        <begin position="207"/>
        <end position="208"/>
    </location>
    <ligand>
        <name>substrate</name>
    </ligand>
</feature>
<dbReference type="NCBIfam" id="TIGR00652">
    <property type="entry name" value="DapF"/>
    <property type="match status" value="1"/>
</dbReference>
<dbReference type="EC" id="5.1.1.7" evidence="3 8"/>
<feature type="binding site" evidence="8">
    <location>
        <position position="70"/>
    </location>
    <ligand>
        <name>substrate</name>
    </ligand>
</feature>
<dbReference type="Proteomes" id="UP001210720">
    <property type="component" value="Unassembled WGS sequence"/>
</dbReference>
<comment type="pathway">
    <text evidence="1 8">Amino-acid biosynthesis; L-lysine biosynthesis via DAP pathway; DL-2,6-diaminopimelate from LL-2,6-diaminopimelate: step 1/1.</text>
</comment>
<feature type="site" description="Could be important to modulate the pK values of the two catalytic cysteine residues" evidence="8">
    <location>
        <position position="158"/>
    </location>
</feature>
<dbReference type="SUPFAM" id="SSF54506">
    <property type="entry name" value="Diaminopimelate epimerase-like"/>
    <property type="match status" value="2"/>
</dbReference>
<feature type="binding site" evidence="8">
    <location>
        <position position="156"/>
    </location>
    <ligand>
        <name>substrate</name>
    </ligand>
</feature>
<evidence type="ECO:0000256" key="4">
    <source>
        <dbReference type="ARBA" id="ARBA00022605"/>
    </source>
</evidence>
<comment type="catalytic activity">
    <reaction evidence="7 8">
        <text>(2S,6S)-2,6-diaminopimelate = meso-2,6-diaminopimelate</text>
        <dbReference type="Rhea" id="RHEA:15393"/>
        <dbReference type="ChEBI" id="CHEBI:57609"/>
        <dbReference type="ChEBI" id="CHEBI:57791"/>
        <dbReference type="EC" id="5.1.1.7"/>
    </reaction>
</comment>
<comment type="function">
    <text evidence="8">Catalyzes the stereoinversion of LL-2,6-diaminopimelate (L,L-DAP) to meso-diaminopimelate (meso-DAP), a precursor of L-lysine and an essential component of the bacterial peptidoglycan.</text>
</comment>
<name>A0ABT4XPP9_9RHOB</name>
<protein>
    <recommendedName>
        <fullName evidence="3 8">Diaminopimelate epimerase</fullName>
        <shortName evidence="8">DAP epimerase</shortName>
        <ecNumber evidence="3 8">5.1.1.7</ecNumber>
    </recommendedName>
    <alternativeName>
        <fullName evidence="8">PLP-independent amino acid racemase</fullName>
    </alternativeName>
</protein>
<dbReference type="RefSeq" id="WP_271431257.1">
    <property type="nucleotide sequence ID" value="NZ_JAQIOY010000001.1"/>
</dbReference>
<dbReference type="HAMAP" id="MF_00197">
    <property type="entry name" value="DAP_epimerase"/>
    <property type="match status" value="1"/>
</dbReference>
<accession>A0ABT4XPP9</accession>
<keyword evidence="6 8" id="KW-0413">Isomerase</keyword>
<feature type="active site" description="Proton donor" evidence="8">
    <location>
        <position position="79"/>
    </location>
</feature>
<feature type="binding site" evidence="8">
    <location>
        <begin position="80"/>
        <end position="81"/>
    </location>
    <ligand>
        <name>substrate</name>
    </ligand>
</feature>
<evidence type="ECO:0000256" key="5">
    <source>
        <dbReference type="ARBA" id="ARBA00023154"/>
    </source>
</evidence>
<comment type="subcellular location">
    <subcellularLocation>
        <location evidence="8">Cytoplasm</location>
    </subcellularLocation>
</comment>
<keyword evidence="4 8" id="KW-0028">Amino-acid biosynthesis</keyword>
<evidence type="ECO:0000313" key="10">
    <source>
        <dbReference type="EMBL" id="MDA7423926.1"/>
    </source>
</evidence>
<evidence type="ECO:0000256" key="9">
    <source>
        <dbReference type="PROSITE-ProRule" id="PRU10125"/>
    </source>
</evidence>
<dbReference type="Gene3D" id="3.10.310.10">
    <property type="entry name" value="Diaminopimelate Epimerase, Chain A, domain 1"/>
    <property type="match status" value="2"/>
</dbReference>
<feature type="binding site" evidence="8">
    <location>
        <position position="189"/>
    </location>
    <ligand>
        <name>substrate</name>
    </ligand>
</feature>
<comment type="subunit">
    <text evidence="8">Homodimer.</text>
</comment>
<reference evidence="10 11" key="1">
    <citation type="submission" date="2023-01" db="EMBL/GenBank/DDBJ databases">
        <title>Thalassococcus onchidii sp. nov., isolated from a marine invertebrate from the South China Sea.</title>
        <authorList>
            <person name="Xu S."/>
            <person name="Liu Z."/>
            <person name="Xu Y."/>
        </authorList>
    </citation>
    <scope>NUCLEOTIDE SEQUENCE [LARGE SCALE GENOMIC DNA]</scope>
    <source>
        <strain evidence="10 11">KCTC 32084</strain>
    </source>
</reference>
<comment type="caution">
    <text evidence="10">The sequence shown here is derived from an EMBL/GenBank/DDBJ whole genome shotgun (WGS) entry which is preliminary data.</text>
</comment>
<dbReference type="GO" id="GO:0008837">
    <property type="term" value="F:diaminopimelate epimerase activity"/>
    <property type="evidence" value="ECO:0007669"/>
    <property type="project" value="UniProtKB-EC"/>
</dbReference>
<dbReference type="PANTHER" id="PTHR31689">
    <property type="entry name" value="DIAMINOPIMELATE EPIMERASE, CHLOROPLASTIC"/>
    <property type="match status" value="1"/>
</dbReference>
<feature type="binding site" evidence="8">
    <location>
        <begin position="217"/>
        <end position="218"/>
    </location>
    <ligand>
        <name>substrate</name>
    </ligand>
</feature>
<feature type="site" description="Could be important to modulate the pK values of the two catalytic cysteine residues" evidence="8">
    <location>
        <position position="207"/>
    </location>
</feature>
<feature type="active site" evidence="9">
    <location>
        <position position="79"/>
    </location>
</feature>
<keyword evidence="5 8" id="KW-0457">Lysine biosynthesis</keyword>
<keyword evidence="11" id="KW-1185">Reference proteome</keyword>
<dbReference type="PANTHER" id="PTHR31689:SF0">
    <property type="entry name" value="DIAMINOPIMELATE EPIMERASE"/>
    <property type="match status" value="1"/>
</dbReference>
<feature type="binding site" evidence="8">
    <location>
        <position position="52"/>
    </location>
    <ligand>
        <name>substrate</name>
    </ligand>
</feature>
<evidence type="ECO:0000256" key="3">
    <source>
        <dbReference type="ARBA" id="ARBA00013080"/>
    </source>
</evidence>
<dbReference type="InterPro" id="IPR018510">
    <property type="entry name" value="DAP_epimerase_AS"/>
</dbReference>
<dbReference type="EMBL" id="JAQIOY010000001">
    <property type="protein sequence ID" value="MDA7423926.1"/>
    <property type="molecule type" value="Genomic_DNA"/>
</dbReference>
<comment type="similarity">
    <text evidence="2 8">Belongs to the diaminopimelate epimerase family.</text>
</comment>
<dbReference type="InterPro" id="IPR001653">
    <property type="entry name" value="DAP_epimerase_DapF"/>
</dbReference>
<organism evidence="10 11">
    <name type="scientific">Thalassococcus lentus</name>
    <dbReference type="NCBI Taxonomy" id="1210524"/>
    <lineage>
        <taxon>Bacteria</taxon>
        <taxon>Pseudomonadati</taxon>
        <taxon>Pseudomonadota</taxon>
        <taxon>Alphaproteobacteria</taxon>
        <taxon>Rhodobacterales</taxon>
        <taxon>Roseobacteraceae</taxon>
        <taxon>Thalassococcus</taxon>
    </lineage>
</organism>
<evidence type="ECO:0000256" key="7">
    <source>
        <dbReference type="ARBA" id="ARBA00051712"/>
    </source>
</evidence>
<proteinExistence type="inferred from homology"/>
<keyword evidence="8" id="KW-0963">Cytoplasm</keyword>
<evidence type="ECO:0000256" key="2">
    <source>
        <dbReference type="ARBA" id="ARBA00010219"/>
    </source>
</evidence>
<evidence type="ECO:0000256" key="1">
    <source>
        <dbReference type="ARBA" id="ARBA00005196"/>
    </source>
</evidence>
<dbReference type="Pfam" id="PF01678">
    <property type="entry name" value="DAP_epimerase"/>
    <property type="match status" value="2"/>
</dbReference>
<sequence>MTHANTPSVPFMKMHGLGNDFVVLDGRARRFDVTPSLAIALADRNRGVGFDQLALIENRGTGDAHLTFYNSDGTTSGACGNATRCIGRFLMDESGQSALELTTDRGTLFVEDRGDGVTSVNMGHPQLTWREIPLAEEMDTLELPIEGAPTATGMGNPHCTFFVDDAEAVALEHFGPRYEHHPLYPERTNVQVASVIAKDHIRMRVWERGVGVTLASGSSSCATAVAAARRGLTGRHVRIDLDGGTLDIDWRDDGVWMTGRTSHVFNGVLTADWLDQI</sequence>
<feature type="binding site" evidence="8">
    <location>
        <position position="19"/>
    </location>
    <ligand>
        <name>substrate</name>
    </ligand>
</feature>
<evidence type="ECO:0000256" key="6">
    <source>
        <dbReference type="ARBA" id="ARBA00023235"/>
    </source>
</evidence>